<dbReference type="Pfam" id="PF00270">
    <property type="entry name" value="DEAD"/>
    <property type="match status" value="1"/>
</dbReference>
<dbReference type="CDD" id="cd17930">
    <property type="entry name" value="DEXHc_cas3"/>
    <property type="match status" value="1"/>
</dbReference>
<evidence type="ECO:0000256" key="9">
    <source>
        <dbReference type="ARBA" id="ARBA00023118"/>
    </source>
</evidence>
<dbReference type="EnsemblBacteria" id="ACO77930">
    <property type="protein sequence ID" value="ACO77930"/>
    <property type="gene ID" value="Avin_17170"/>
</dbReference>
<proteinExistence type="inferred from homology"/>
<dbReference type="GO" id="GO:0051607">
    <property type="term" value="P:defense response to virus"/>
    <property type="evidence" value="ECO:0007669"/>
    <property type="project" value="UniProtKB-KW"/>
</dbReference>
<dbReference type="InterPro" id="IPR054712">
    <property type="entry name" value="Cas3-like_dom"/>
</dbReference>
<evidence type="ECO:0000256" key="1">
    <source>
        <dbReference type="ARBA" id="ARBA00006847"/>
    </source>
</evidence>
<dbReference type="Pfam" id="PF22590">
    <property type="entry name" value="Cas3-like_C_2"/>
    <property type="match status" value="1"/>
</dbReference>
<comment type="similarity">
    <text evidence="2">In the central section; belongs to the CRISPR-associated helicase Cas3 family.</text>
</comment>
<dbReference type="HOGENOM" id="CLU_013924_1_0_6"/>
<evidence type="ECO:0000259" key="11">
    <source>
        <dbReference type="PROSITE" id="PS51643"/>
    </source>
</evidence>
<keyword evidence="6" id="KW-0378">Hydrolase</keyword>
<feature type="region of interest" description="Disordered" evidence="10">
    <location>
        <begin position="765"/>
        <end position="785"/>
    </location>
</feature>
<dbReference type="SUPFAM" id="SSF109604">
    <property type="entry name" value="HD-domain/PDEase-like"/>
    <property type="match status" value="1"/>
</dbReference>
<evidence type="ECO:0000256" key="2">
    <source>
        <dbReference type="ARBA" id="ARBA00009046"/>
    </source>
</evidence>
<accession>C1DSH5</accession>
<dbReference type="GO" id="GO:0004518">
    <property type="term" value="F:nuclease activity"/>
    <property type="evidence" value="ECO:0007669"/>
    <property type="project" value="UniProtKB-KW"/>
</dbReference>
<dbReference type="GO" id="GO:0003723">
    <property type="term" value="F:RNA binding"/>
    <property type="evidence" value="ECO:0007669"/>
    <property type="project" value="TreeGrafter"/>
</dbReference>
<dbReference type="InterPro" id="IPR027417">
    <property type="entry name" value="P-loop_NTPase"/>
</dbReference>
<dbReference type="InterPro" id="IPR006474">
    <property type="entry name" value="Helicase_Cas3_CRISPR-ass_core"/>
</dbReference>
<dbReference type="GO" id="GO:0005524">
    <property type="term" value="F:ATP binding"/>
    <property type="evidence" value="ECO:0007669"/>
    <property type="project" value="UniProtKB-KW"/>
</dbReference>
<keyword evidence="7" id="KW-0347">Helicase</keyword>
<dbReference type="Gene3D" id="1.10.3210.30">
    <property type="match status" value="1"/>
</dbReference>
<dbReference type="Proteomes" id="UP000002424">
    <property type="component" value="Chromosome"/>
</dbReference>
<dbReference type="NCBIfam" id="TIGR01587">
    <property type="entry name" value="cas3_core"/>
    <property type="match status" value="1"/>
</dbReference>
<dbReference type="GeneID" id="88184982"/>
<dbReference type="PROSITE" id="PS51643">
    <property type="entry name" value="HD_CAS3"/>
    <property type="match status" value="1"/>
</dbReference>
<evidence type="ECO:0000256" key="6">
    <source>
        <dbReference type="ARBA" id="ARBA00022801"/>
    </source>
</evidence>
<dbReference type="GO" id="GO:0003724">
    <property type="term" value="F:RNA helicase activity"/>
    <property type="evidence" value="ECO:0007669"/>
    <property type="project" value="TreeGrafter"/>
</dbReference>
<sequence length="901" mass="98863">MTTTRFSELPACSRALWAKSGEPGGHGLLAHMLDVAAVAETLLEREPPATHECFAAQFGLPESVFSRHVAALAGLHDFGKAIPGFQAKWPAGRERDEAHGLGFAEPSLRVTDHACAGAALLWRHLPAQGAEPGWIMGVLQAIGAHHGYNPSVPEIRTAVPALEAPGWAPARQALFEAYWQALAPEGVPAADELPLPAVAWLAGLTSVADWIASDPDWFPPGEREDSLAGHFRQAGKLAAKALEEIGWSPHRALLREPATTDELLGRIVRREGVAARSLQVEGDRLLSEARGPSLLLVEAPMGEGKTELAFLAHLRLQAANDHRGLYVALPTQAIGNALFDRALTFLRGFDDRQPLDRQPLDRQPLDIQLVHGGAALDERVQRLRDIHGGTDDSIASSAWFSQRRRPLLSPYGVGTVDQALFAALNVKHHFVRLWGLANRVVVLDEVHAYDVYTGGLIESLLRWLRALGSSVVLMSATLPEQRRNALLQAWGVATERVPELPYPRLLLADGRGLRATTFDSRPLPPIALESLDEDLDDLAACALRLLDGGGHGALIVNTVARAQELYRRLQPRLDEEVRLILFHARFPADERGMRERQVLEAFGNAGTDRPRPGRCLLIATQVAEQSLDIDFDFLITDLAPVDLILQRAGRLHRHRRARVPAHAGARLFVAGLDPRRLPGLEKTVYEPYLLGRTWALLSRETGLRLPWDIDRLVQAVYGDAPLPDDLDAQVRARIEVEIHGEYLARLKEERQKALNIAIDPSAAPQNAYLDKPRGNEEGEGPGLTKRTRLGDAAVALVPVYRVPDGWSLRPDGEAFDPSLPLSDFLARQLHGRRMKCSHGLVVSHFAGVEPPPSFAGHPLLGHLKPLLLEDGCHVIDRLVLRLDEHLGLVYESAEADIQPED</sequence>
<evidence type="ECO:0000256" key="3">
    <source>
        <dbReference type="ARBA" id="ARBA00022722"/>
    </source>
</evidence>
<dbReference type="Gene3D" id="3.40.50.300">
    <property type="entry name" value="P-loop containing nucleotide triphosphate hydrolases"/>
    <property type="match status" value="2"/>
</dbReference>
<dbReference type="InterPro" id="IPR050547">
    <property type="entry name" value="DEAD_box_RNA_helicases"/>
</dbReference>
<dbReference type="InterPro" id="IPR006483">
    <property type="entry name" value="CRISPR-assoc_Cas3_HD"/>
</dbReference>
<evidence type="ECO:0000256" key="10">
    <source>
        <dbReference type="SAM" id="MobiDB-lite"/>
    </source>
</evidence>
<dbReference type="SMART" id="SM00490">
    <property type="entry name" value="HELICc"/>
    <property type="match status" value="1"/>
</dbReference>
<dbReference type="OrthoDB" id="9810236at2"/>
<dbReference type="Pfam" id="PF18395">
    <property type="entry name" value="Cas3_C"/>
    <property type="match status" value="1"/>
</dbReference>
<evidence type="ECO:0000313" key="13">
    <source>
        <dbReference type="Proteomes" id="UP000002424"/>
    </source>
</evidence>
<keyword evidence="8" id="KW-0067">ATP-binding</keyword>
<dbReference type="CDD" id="cd09641">
    <property type="entry name" value="Cas3''_I"/>
    <property type="match status" value="1"/>
</dbReference>
<dbReference type="AlphaFoldDB" id="C1DSH5"/>
<keyword evidence="5" id="KW-0547">Nucleotide-binding</keyword>
<evidence type="ECO:0000256" key="4">
    <source>
        <dbReference type="ARBA" id="ARBA00022723"/>
    </source>
</evidence>
<dbReference type="GO" id="GO:0016787">
    <property type="term" value="F:hydrolase activity"/>
    <property type="evidence" value="ECO:0007669"/>
    <property type="project" value="UniProtKB-KW"/>
</dbReference>
<feature type="domain" description="HD Cas3-type" evidence="11">
    <location>
        <begin position="21"/>
        <end position="211"/>
    </location>
</feature>
<keyword evidence="13" id="KW-1185">Reference proteome</keyword>
<dbReference type="SUPFAM" id="SSF52540">
    <property type="entry name" value="P-loop containing nucleoside triphosphate hydrolases"/>
    <property type="match status" value="1"/>
</dbReference>
<dbReference type="PANTHER" id="PTHR47963">
    <property type="entry name" value="DEAD-BOX ATP-DEPENDENT RNA HELICASE 47, MITOCHONDRIAL"/>
    <property type="match status" value="1"/>
</dbReference>
<keyword evidence="4" id="KW-0479">Metal-binding</keyword>
<dbReference type="STRING" id="322710.Avin_17170"/>
<evidence type="ECO:0000313" key="12">
    <source>
        <dbReference type="EMBL" id="ACO77930.1"/>
    </source>
</evidence>
<dbReference type="InterPro" id="IPR038257">
    <property type="entry name" value="CRISPR-assoc_Cas3_HD_sf"/>
</dbReference>
<dbReference type="eggNOG" id="COG1203">
    <property type="taxonomic scope" value="Bacteria"/>
</dbReference>
<dbReference type="InterPro" id="IPR041372">
    <property type="entry name" value="Cas3_C"/>
</dbReference>
<reference evidence="12 13" key="1">
    <citation type="journal article" date="2009" name="J. Bacteriol.">
        <title>Genome sequence of Azotobacter vinelandii, an obligate aerobe specialized to support diverse anaerobic metabolic processes.</title>
        <authorList>
            <person name="Setubal J.C."/>
            <person name="dos Santos P."/>
            <person name="Goldman B.S."/>
            <person name="Ertesvag H."/>
            <person name="Espin G."/>
            <person name="Rubio L.M."/>
            <person name="Valla S."/>
            <person name="Almeida N.F."/>
            <person name="Balasubramanian D."/>
            <person name="Cromes L."/>
            <person name="Curatti L."/>
            <person name="Du Z."/>
            <person name="Godsy E."/>
            <person name="Goodner B."/>
            <person name="Hellner-Burris K."/>
            <person name="Hernandez J.A."/>
            <person name="Houmiel K."/>
            <person name="Imperial J."/>
            <person name="Kennedy C."/>
            <person name="Larson T.J."/>
            <person name="Latreille P."/>
            <person name="Ligon L.S."/>
            <person name="Lu J."/>
            <person name="Maerk M."/>
            <person name="Miller N.M."/>
            <person name="Norton S."/>
            <person name="O'Carroll I.P."/>
            <person name="Paulsen I."/>
            <person name="Raulfs E.C."/>
            <person name="Roemer R."/>
            <person name="Rosser J."/>
            <person name="Segura D."/>
            <person name="Slater S."/>
            <person name="Stricklin S.L."/>
            <person name="Studholme D.J."/>
            <person name="Sun J."/>
            <person name="Viana C.J."/>
            <person name="Wallin E."/>
            <person name="Wang B."/>
            <person name="Wheeler C."/>
            <person name="Zhu H."/>
            <person name="Dean D.R."/>
            <person name="Dixon R."/>
            <person name="Wood D."/>
        </authorList>
    </citation>
    <scope>NUCLEOTIDE SEQUENCE [LARGE SCALE GENOMIC DNA]</scope>
    <source>
        <strain evidence="13">DJ / ATCC BAA-1303</strain>
    </source>
</reference>
<keyword evidence="3" id="KW-0540">Nuclease</keyword>
<name>C1DSH5_AZOVD</name>
<organism evidence="12 13">
    <name type="scientific">Azotobacter vinelandii (strain DJ / ATCC BAA-1303)</name>
    <dbReference type="NCBI Taxonomy" id="322710"/>
    <lineage>
        <taxon>Bacteria</taxon>
        <taxon>Pseudomonadati</taxon>
        <taxon>Pseudomonadota</taxon>
        <taxon>Gammaproteobacteria</taxon>
        <taxon>Pseudomonadales</taxon>
        <taxon>Pseudomonadaceae</taxon>
        <taxon>Azotobacter</taxon>
    </lineage>
</organism>
<evidence type="ECO:0000256" key="5">
    <source>
        <dbReference type="ARBA" id="ARBA00022741"/>
    </source>
</evidence>
<gene>
    <name evidence="12" type="ordered locus">Avin_17170</name>
</gene>
<dbReference type="GO" id="GO:0046872">
    <property type="term" value="F:metal ion binding"/>
    <property type="evidence" value="ECO:0007669"/>
    <property type="project" value="UniProtKB-KW"/>
</dbReference>
<dbReference type="Pfam" id="PF18019">
    <property type="entry name" value="Cas3_HD"/>
    <property type="match status" value="1"/>
</dbReference>
<evidence type="ECO:0000256" key="7">
    <source>
        <dbReference type="ARBA" id="ARBA00022806"/>
    </source>
</evidence>
<protein>
    <submittedName>
        <fullName evidence="12">CRISPR-associated helicase Cas3, core</fullName>
    </submittedName>
</protein>
<keyword evidence="9" id="KW-0051">Antiviral defense</keyword>
<dbReference type="InterPro" id="IPR011545">
    <property type="entry name" value="DEAD/DEAH_box_helicase_dom"/>
</dbReference>
<comment type="similarity">
    <text evidence="1">In the N-terminal section; belongs to the CRISPR-associated nuclease Cas3-HD family.</text>
</comment>
<dbReference type="InterPro" id="IPR001650">
    <property type="entry name" value="Helicase_C-like"/>
</dbReference>
<evidence type="ECO:0000256" key="8">
    <source>
        <dbReference type="ARBA" id="ARBA00022840"/>
    </source>
</evidence>
<dbReference type="NCBIfam" id="TIGR01596">
    <property type="entry name" value="cas3_HD"/>
    <property type="match status" value="1"/>
</dbReference>
<dbReference type="PANTHER" id="PTHR47963:SF9">
    <property type="entry name" value="CRISPR-ASSOCIATED ENDONUCLEASE_HELICASE CAS3"/>
    <property type="match status" value="1"/>
</dbReference>
<dbReference type="KEGG" id="avn:Avin_17170"/>
<dbReference type="EMBL" id="CP001157">
    <property type="protein sequence ID" value="ACO77930.1"/>
    <property type="molecule type" value="Genomic_DNA"/>
</dbReference>
<dbReference type="RefSeq" id="WP_012700340.1">
    <property type="nucleotide sequence ID" value="NC_012560.1"/>
</dbReference>